<gene>
    <name evidence="1" type="ORF">S01H4_38243</name>
</gene>
<evidence type="ECO:0000313" key="1">
    <source>
        <dbReference type="EMBL" id="GAH04918.1"/>
    </source>
</evidence>
<dbReference type="AlphaFoldDB" id="X1E8D8"/>
<comment type="caution">
    <text evidence="1">The sequence shown here is derived from an EMBL/GenBank/DDBJ whole genome shotgun (WGS) entry which is preliminary data.</text>
</comment>
<organism evidence="1">
    <name type="scientific">marine sediment metagenome</name>
    <dbReference type="NCBI Taxonomy" id="412755"/>
    <lineage>
        <taxon>unclassified sequences</taxon>
        <taxon>metagenomes</taxon>
        <taxon>ecological metagenomes</taxon>
    </lineage>
</organism>
<reference evidence="1" key="1">
    <citation type="journal article" date="2014" name="Front. Microbiol.">
        <title>High frequency of phylogenetically diverse reductive dehalogenase-homologous genes in deep subseafloor sedimentary metagenomes.</title>
        <authorList>
            <person name="Kawai M."/>
            <person name="Futagami T."/>
            <person name="Toyoda A."/>
            <person name="Takaki Y."/>
            <person name="Nishi S."/>
            <person name="Hori S."/>
            <person name="Arai W."/>
            <person name="Tsubouchi T."/>
            <person name="Morono Y."/>
            <person name="Uchiyama I."/>
            <person name="Ito T."/>
            <person name="Fujiyama A."/>
            <person name="Inagaki F."/>
            <person name="Takami H."/>
        </authorList>
    </citation>
    <scope>NUCLEOTIDE SEQUENCE</scope>
    <source>
        <strain evidence="1">Expedition CK06-06</strain>
    </source>
</reference>
<accession>X1E8D8</accession>
<name>X1E8D8_9ZZZZ</name>
<proteinExistence type="predicted"/>
<protein>
    <submittedName>
        <fullName evidence="1">Uncharacterized protein</fullName>
    </submittedName>
</protein>
<sequence length="55" mass="6686">MYRSAVYDEPLLNELHHLKKKKLNLWAYYPNLSSEMKRSTFLTLMRPRLYVISII</sequence>
<dbReference type="EMBL" id="BART01020612">
    <property type="protein sequence ID" value="GAH04918.1"/>
    <property type="molecule type" value="Genomic_DNA"/>
</dbReference>